<protein>
    <submittedName>
        <fullName evidence="3">BTB domain-containing protein</fullName>
    </submittedName>
</protein>
<feature type="domain" description="BTB" evidence="2">
    <location>
        <begin position="40"/>
        <end position="112"/>
    </location>
</feature>
<dbReference type="InterPro" id="IPR011333">
    <property type="entry name" value="SKP1/BTB/POZ_sf"/>
</dbReference>
<name>A0A8H6VYH7_MYCCL</name>
<keyword evidence="4" id="KW-1185">Reference proteome</keyword>
<dbReference type="AlphaFoldDB" id="A0A8H6VYH7"/>
<gene>
    <name evidence="3" type="ORF">HMN09_01054200</name>
</gene>
<evidence type="ECO:0000313" key="3">
    <source>
        <dbReference type="EMBL" id="KAF7296476.1"/>
    </source>
</evidence>
<dbReference type="Pfam" id="PF00651">
    <property type="entry name" value="BTB"/>
    <property type="match status" value="1"/>
</dbReference>
<dbReference type="EMBL" id="JACAZE010000016">
    <property type="protein sequence ID" value="KAF7296476.1"/>
    <property type="molecule type" value="Genomic_DNA"/>
</dbReference>
<comment type="caution">
    <text evidence="3">The sequence shown here is derived from an EMBL/GenBank/DDBJ whole genome shotgun (WGS) entry which is preliminary data.</text>
</comment>
<organism evidence="3 4">
    <name type="scientific">Mycena chlorophos</name>
    <name type="common">Agaric fungus</name>
    <name type="synonym">Agaricus chlorophos</name>
    <dbReference type="NCBI Taxonomy" id="658473"/>
    <lineage>
        <taxon>Eukaryota</taxon>
        <taxon>Fungi</taxon>
        <taxon>Dikarya</taxon>
        <taxon>Basidiomycota</taxon>
        <taxon>Agaricomycotina</taxon>
        <taxon>Agaricomycetes</taxon>
        <taxon>Agaricomycetidae</taxon>
        <taxon>Agaricales</taxon>
        <taxon>Marasmiineae</taxon>
        <taxon>Mycenaceae</taxon>
        <taxon>Mycena</taxon>
    </lineage>
</organism>
<accession>A0A8H6VYH7</accession>
<proteinExistence type="predicted"/>
<reference evidence="3" key="1">
    <citation type="submission" date="2020-05" db="EMBL/GenBank/DDBJ databases">
        <title>Mycena genomes resolve the evolution of fungal bioluminescence.</title>
        <authorList>
            <person name="Tsai I.J."/>
        </authorList>
    </citation>
    <scope>NUCLEOTIDE SEQUENCE</scope>
    <source>
        <strain evidence="3">110903Hualien_Pintung</strain>
    </source>
</reference>
<dbReference type="SUPFAM" id="SSF54695">
    <property type="entry name" value="POZ domain"/>
    <property type="match status" value="1"/>
</dbReference>
<evidence type="ECO:0000313" key="4">
    <source>
        <dbReference type="Proteomes" id="UP000613580"/>
    </source>
</evidence>
<dbReference type="PROSITE" id="PS50097">
    <property type="entry name" value="BTB"/>
    <property type="match status" value="1"/>
</dbReference>
<sequence>MADAPVSQSNERPSKRARPIPESDADAPVQRSNTYWFDDGNVILQVESTQFRISKGVLAMHSPVFRDMFSLPLPSNEPLVENCPVVLLAGDRSEDWLYLLDAIFPAEYRVEEKPAFAELAGVLRLSKKYDIDAFRRGCLRRLKAEYPDSLAEHSALPKEVEAALSTLRAEDRAACVLGHLKMIAAYTPHRWLKPEIHIPCADCVQSDECDSARQDVLLKQAIAPLSIIGALFDEWDDDWSEDLCEACTRRAKQIFKETQEACWAKLPSYFGLPDWDELRRLDIE</sequence>
<feature type="compositionally biased region" description="Polar residues" evidence="1">
    <location>
        <begin position="1"/>
        <end position="11"/>
    </location>
</feature>
<evidence type="ECO:0000259" key="2">
    <source>
        <dbReference type="PROSITE" id="PS50097"/>
    </source>
</evidence>
<dbReference type="CDD" id="cd18186">
    <property type="entry name" value="BTB_POZ_ZBTB_KLHL-like"/>
    <property type="match status" value="1"/>
</dbReference>
<dbReference type="OrthoDB" id="2799068at2759"/>
<evidence type="ECO:0000256" key="1">
    <source>
        <dbReference type="SAM" id="MobiDB-lite"/>
    </source>
</evidence>
<dbReference type="Gene3D" id="3.30.710.10">
    <property type="entry name" value="Potassium Channel Kv1.1, Chain A"/>
    <property type="match status" value="1"/>
</dbReference>
<dbReference type="InterPro" id="IPR000210">
    <property type="entry name" value="BTB/POZ_dom"/>
</dbReference>
<dbReference type="Proteomes" id="UP000613580">
    <property type="component" value="Unassembled WGS sequence"/>
</dbReference>
<feature type="region of interest" description="Disordered" evidence="1">
    <location>
        <begin position="1"/>
        <end position="27"/>
    </location>
</feature>
<dbReference type="SMART" id="SM00225">
    <property type="entry name" value="BTB"/>
    <property type="match status" value="1"/>
</dbReference>